<keyword evidence="2" id="KW-1185">Reference proteome</keyword>
<accession>A0A9Q0H7W3</accession>
<dbReference type="AlphaFoldDB" id="A0A9Q0H7W3"/>
<reference evidence="1" key="1">
    <citation type="journal article" date="2023" name="Plant J.">
        <title>The genome of the king protea, Protea cynaroides.</title>
        <authorList>
            <person name="Chang J."/>
            <person name="Duong T.A."/>
            <person name="Schoeman C."/>
            <person name="Ma X."/>
            <person name="Roodt D."/>
            <person name="Barker N."/>
            <person name="Li Z."/>
            <person name="Van de Peer Y."/>
            <person name="Mizrachi E."/>
        </authorList>
    </citation>
    <scope>NUCLEOTIDE SEQUENCE</scope>
    <source>
        <tissue evidence="1">Young leaves</tissue>
    </source>
</reference>
<comment type="caution">
    <text evidence="1">The sequence shown here is derived from an EMBL/GenBank/DDBJ whole genome shotgun (WGS) entry which is preliminary data.</text>
</comment>
<sequence length="108" mass="11851">MSLVAWTKKELARFGIYKSKKILLHQSSLASVESLSIPLVQEVVLSADLGCASCQKRVALAISRMDMVTDSMMVDILEKKVTLTCVSAIKGSKKQVGNIHSNQHHKIV</sequence>
<name>A0A9Q0H7W3_9MAGN</name>
<evidence type="ECO:0008006" key="3">
    <source>
        <dbReference type="Google" id="ProtNLM"/>
    </source>
</evidence>
<gene>
    <name evidence="1" type="ORF">NE237_020161</name>
</gene>
<dbReference type="PANTHER" id="PTHR47294">
    <property type="entry name" value="OS08G0431150 PROTEIN"/>
    <property type="match status" value="1"/>
</dbReference>
<evidence type="ECO:0000313" key="2">
    <source>
        <dbReference type="Proteomes" id="UP001141806"/>
    </source>
</evidence>
<evidence type="ECO:0000313" key="1">
    <source>
        <dbReference type="EMBL" id="KAJ4960251.1"/>
    </source>
</evidence>
<dbReference type="Proteomes" id="UP001141806">
    <property type="component" value="Unassembled WGS sequence"/>
</dbReference>
<protein>
    <recommendedName>
        <fullName evidence="3">HMA domain-containing protein</fullName>
    </recommendedName>
</protein>
<dbReference type="EMBL" id="JAMYWD010000009">
    <property type="protein sequence ID" value="KAJ4960251.1"/>
    <property type="molecule type" value="Genomic_DNA"/>
</dbReference>
<dbReference type="OrthoDB" id="1649273at2759"/>
<organism evidence="1 2">
    <name type="scientific">Protea cynaroides</name>
    <dbReference type="NCBI Taxonomy" id="273540"/>
    <lineage>
        <taxon>Eukaryota</taxon>
        <taxon>Viridiplantae</taxon>
        <taxon>Streptophyta</taxon>
        <taxon>Embryophyta</taxon>
        <taxon>Tracheophyta</taxon>
        <taxon>Spermatophyta</taxon>
        <taxon>Magnoliopsida</taxon>
        <taxon>Proteales</taxon>
        <taxon>Proteaceae</taxon>
        <taxon>Protea</taxon>
    </lineage>
</organism>
<proteinExistence type="predicted"/>
<dbReference type="PANTHER" id="PTHR47294:SF6">
    <property type="entry name" value="HMA DOMAIN-CONTAINING PROTEIN"/>
    <property type="match status" value="1"/>
</dbReference>